<evidence type="ECO:0000313" key="1">
    <source>
        <dbReference type="EMBL" id="WEK54916.1"/>
    </source>
</evidence>
<keyword evidence="2" id="KW-1185">Reference proteome</keyword>
<evidence type="ECO:0000313" key="2">
    <source>
        <dbReference type="Proteomes" id="UP001178662"/>
    </source>
</evidence>
<sequence>MNKEWNKPSLEVLDVQMTFAGPGVRLPDSYDPDEPTQHHS</sequence>
<protein>
    <submittedName>
        <fullName evidence="1">Paeninodin family lasso peptide</fullName>
    </submittedName>
</protein>
<proteinExistence type="predicted"/>
<organism evidence="1 2">
    <name type="scientific">Candidatus Cohnella colombiensis</name>
    <dbReference type="NCBI Taxonomy" id="3121368"/>
    <lineage>
        <taxon>Bacteria</taxon>
        <taxon>Bacillati</taxon>
        <taxon>Bacillota</taxon>
        <taxon>Bacilli</taxon>
        <taxon>Bacillales</taxon>
        <taxon>Paenibacillaceae</taxon>
        <taxon>Cohnella</taxon>
    </lineage>
</organism>
<dbReference type="AlphaFoldDB" id="A0AA95EXT8"/>
<gene>
    <name evidence="1" type="ORF">P0Y55_02200</name>
</gene>
<name>A0AA95EXT8_9BACL</name>
<dbReference type="EMBL" id="CP119317">
    <property type="protein sequence ID" value="WEK54916.1"/>
    <property type="molecule type" value="Genomic_DNA"/>
</dbReference>
<accession>A0AA95EXT8</accession>
<dbReference type="Proteomes" id="UP001178662">
    <property type="component" value="Chromosome"/>
</dbReference>
<reference evidence="1" key="1">
    <citation type="submission" date="2023-03" db="EMBL/GenBank/DDBJ databases">
        <title>Andean soil-derived lignocellulolytic bacterial consortium as a source of novel taxa and putative plastic-active enzymes.</title>
        <authorList>
            <person name="Diaz-Garcia L."/>
            <person name="Chuvochina M."/>
            <person name="Feuerriegel G."/>
            <person name="Bunk B."/>
            <person name="Sproer C."/>
            <person name="Streit W.R."/>
            <person name="Rodriguez L.M."/>
            <person name="Overmann J."/>
            <person name="Jimenez D.J."/>
        </authorList>
    </citation>
    <scope>NUCLEOTIDE SEQUENCE</scope>
    <source>
        <strain evidence="1">MAG 2441</strain>
    </source>
</reference>
<dbReference type="NCBIfam" id="NF033524">
    <property type="entry name" value="lasso_PadeA_fam"/>
    <property type="match status" value="1"/>
</dbReference>
<dbReference type="InterPro" id="IPR049825">
    <property type="entry name" value="Lasso_PadeA-like"/>
</dbReference>